<gene>
    <name evidence="1" type="ORF">M5X12_00080</name>
</gene>
<evidence type="ECO:0000313" key="2">
    <source>
        <dbReference type="Proteomes" id="UP001527181"/>
    </source>
</evidence>
<evidence type="ECO:0008006" key="3">
    <source>
        <dbReference type="Google" id="ProtNLM"/>
    </source>
</evidence>
<dbReference type="RefSeq" id="WP_268600588.1">
    <property type="nucleotide sequence ID" value="NZ_JAMDNP010000001.1"/>
</dbReference>
<reference evidence="1 2" key="1">
    <citation type="submission" date="2022-05" db="EMBL/GenBank/DDBJ databases">
        <title>Genome Sequencing of Bee-Associated Microbes.</title>
        <authorList>
            <person name="Dunlap C."/>
        </authorList>
    </citation>
    <scope>NUCLEOTIDE SEQUENCE [LARGE SCALE GENOMIC DNA]</scope>
    <source>
        <strain evidence="1 2">NRRL B-04010</strain>
    </source>
</reference>
<accession>A0ABT4GQJ6</accession>
<dbReference type="EMBL" id="JAMDNP010000001">
    <property type="protein sequence ID" value="MCY9758958.1"/>
    <property type="molecule type" value="Genomic_DNA"/>
</dbReference>
<sequence>MALYKGTAHTFEDLKERLDALDTLGKCYVVTAKIERAPSILNSEATRKKWVIEEVDPDSGKDGVSTEDNTTNLCMHPKDFHPDIYVGSRKSGKTTRLLLRAYETKIPILVQDNKMKRHLESAANRIGLHSVKVLTLKELEGNKAKKVIIDEAQLMLEHFIRAKIDSMSITSYEIVQLKELQE</sequence>
<organism evidence="1 2">
    <name type="scientific">Paenibacillus alvei</name>
    <name type="common">Bacillus alvei</name>
    <dbReference type="NCBI Taxonomy" id="44250"/>
    <lineage>
        <taxon>Bacteria</taxon>
        <taxon>Bacillati</taxon>
        <taxon>Bacillota</taxon>
        <taxon>Bacilli</taxon>
        <taxon>Bacillales</taxon>
        <taxon>Paenibacillaceae</taxon>
        <taxon>Paenibacillus</taxon>
    </lineage>
</organism>
<dbReference type="Proteomes" id="UP001527181">
    <property type="component" value="Unassembled WGS sequence"/>
</dbReference>
<keyword evidence="2" id="KW-1185">Reference proteome</keyword>
<protein>
    <recommendedName>
        <fullName evidence="3">Replication origin-binding protein domain-containing protein</fullName>
    </recommendedName>
</protein>
<proteinExistence type="predicted"/>
<name>A0ABT4GQJ6_PAEAL</name>
<evidence type="ECO:0000313" key="1">
    <source>
        <dbReference type="EMBL" id="MCY9758958.1"/>
    </source>
</evidence>
<comment type="caution">
    <text evidence="1">The sequence shown here is derived from an EMBL/GenBank/DDBJ whole genome shotgun (WGS) entry which is preliminary data.</text>
</comment>